<dbReference type="NCBIfam" id="TIGR00681">
    <property type="entry name" value="kdpC"/>
    <property type="match status" value="1"/>
</dbReference>
<comment type="similarity">
    <text evidence="11">Belongs to the KdpC family.</text>
</comment>
<dbReference type="PANTHER" id="PTHR30042:SF2">
    <property type="entry name" value="POTASSIUM-TRANSPORTING ATPASE KDPC SUBUNIT"/>
    <property type="match status" value="1"/>
</dbReference>
<keyword evidence="1 11" id="KW-0813">Transport</keyword>
<evidence type="ECO:0000256" key="5">
    <source>
        <dbReference type="ARBA" id="ARBA00022741"/>
    </source>
</evidence>
<dbReference type="Pfam" id="PF02669">
    <property type="entry name" value="KdpC"/>
    <property type="match status" value="1"/>
</dbReference>
<evidence type="ECO:0000256" key="11">
    <source>
        <dbReference type="HAMAP-Rule" id="MF_00276"/>
    </source>
</evidence>
<keyword evidence="4 11" id="KW-0812">Transmembrane</keyword>
<comment type="subcellular location">
    <subcellularLocation>
        <location evidence="11">Cell membrane</location>
        <topology evidence="11">Single-pass membrane protein</topology>
    </subcellularLocation>
</comment>
<gene>
    <name evidence="11" type="primary">kdpC</name>
    <name evidence="12" type="ORF">CA264_09485</name>
</gene>
<dbReference type="AlphaFoldDB" id="A0A1X9YYE6"/>
<keyword evidence="5 11" id="KW-0547">Nucleotide-binding</keyword>
<dbReference type="Proteomes" id="UP000266292">
    <property type="component" value="Chromosome"/>
</dbReference>
<keyword evidence="7 11" id="KW-0630">Potassium</keyword>
<keyword evidence="8 11" id="KW-1133">Transmembrane helix</keyword>
<evidence type="ECO:0000256" key="6">
    <source>
        <dbReference type="ARBA" id="ARBA00022840"/>
    </source>
</evidence>
<dbReference type="NCBIfam" id="NF010606">
    <property type="entry name" value="PRK14002.1"/>
    <property type="match status" value="1"/>
</dbReference>
<dbReference type="OrthoDB" id="9809491at2"/>
<dbReference type="HAMAP" id="MF_00276">
    <property type="entry name" value="KdpC"/>
    <property type="match status" value="1"/>
</dbReference>
<dbReference type="GO" id="GO:0008556">
    <property type="term" value="F:P-type potassium transmembrane transporter activity"/>
    <property type="evidence" value="ECO:0007669"/>
    <property type="project" value="InterPro"/>
</dbReference>
<dbReference type="KEGG" id="pact:CA264_09485"/>
<dbReference type="PANTHER" id="PTHR30042">
    <property type="entry name" value="POTASSIUM-TRANSPORTING ATPASE C CHAIN"/>
    <property type="match status" value="1"/>
</dbReference>
<keyword evidence="2 11" id="KW-1003">Cell membrane</keyword>
<keyword evidence="10 11" id="KW-0472">Membrane</keyword>
<dbReference type="STRING" id="709015.GCA_000472485_01911"/>
<name>A0A1X9YYE6_9BACT</name>
<protein>
    <recommendedName>
        <fullName evidence="11">Potassium-transporting ATPase KdpC subunit</fullName>
    </recommendedName>
    <alternativeName>
        <fullName evidence="11">ATP phosphohydrolase [potassium-transporting] C chain</fullName>
    </alternativeName>
    <alternativeName>
        <fullName evidence="11">Potassium-binding and translocating subunit C</fullName>
    </alternativeName>
    <alternativeName>
        <fullName evidence="11">Potassium-translocating ATPase C chain</fullName>
    </alternativeName>
</protein>
<dbReference type="GO" id="GO:0005524">
    <property type="term" value="F:ATP binding"/>
    <property type="evidence" value="ECO:0007669"/>
    <property type="project" value="UniProtKB-UniRule"/>
</dbReference>
<evidence type="ECO:0000256" key="1">
    <source>
        <dbReference type="ARBA" id="ARBA00022448"/>
    </source>
</evidence>
<dbReference type="PIRSF" id="PIRSF001296">
    <property type="entry name" value="K_ATPase_KdpC"/>
    <property type="match status" value="1"/>
</dbReference>
<evidence type="ECO:0000256" key="3">
    <source>
        <dbReference type="ARBA" id="ARBA00022538"/>
    </source>
</evidence>
<dbReference type="RefSeq" id="WP_025606651.1">
    <property type="nucleotide sequence ID" value="NZ_CP021235.1"/>
</dbReference>
<dbReference type="EMBL" id="CP021235">
    <property type="protein sequence ID" value="ARS37801.1"/>
    <property type="molecule type" value="Genomic_DNA"/>
</dbReference>
<organism evidence="12 13">
    <name type="scientific">Pontibacter actiniarum</name>
    <dbReference type="NCBI Taxonomy" id="323450"/>
    <lineage>
        <taxon>Bacteria</taxon>
        <taxon>Pseudomonadati</taxon>
        <taxon>Bacteroidota</taxon>
        <taxon>Cytophagia</taxon>
        <taxon>Cytophagales</taxon>
        <taxon>Hymenobacteraceae</taxon>
        <taxon>Pontibacter</taxon>
    </lineage>
</organism>
<reference evidence="13" key="1">
    <citation type="submission" date="2017-05" db="EMBL/GenBank/DDBJ databases">
        <authorList>
            <person name="Ray J."/>
            <person name="Price M."/>
            <person name="Deutschbauer A."/>
        </authorList>
    </citation>
    <scope>NUCLEOTIDE SEQUENCE [LARGE SCALE GENOMIC DNA]</scope>
    <source>
        <strain evidence="13">DSM 19842</strain>
    </source>
</reference>
<dbReference type="NCBIfam" id="NF001454">
    <property type="entry name" value="PRK00315.1"/>
    <property type="match status" value="1"/>
</dbReference>
<keyword evidence="6 11" id="KW-0067">ATP-binding</keyword>
<sequence>MKQSLILTVWCIGFFVLLYPLSIWAIARMAAPNGGAGKQVTVNGRVVGYENVGQSFTEDRYFYSRPSAVAYNGGGSGGSNKGPSNPEYLAEVQERIDTFLEQNPTVKRKEVPAELVTASGSGLDPHLSPQGALVQIERIARVRHLPVEQVRALVQEQVEAPLLGILGPEKVNVLKLNVALDQLNAQR</sequence>
<evidence type="ECO:0000256" key="8">
    <source>
        <dbReference type="ARBA" id="ARBA00022989"/>
    </source>
</evidence>
<accession>A0A1X9YYE6</accession>
<keyword evidence="3 11" id="KW-0633">Potassium transport</keyword>
<evidence type="ECO:0000256" key="2">
    <source>
        <dbReference type="ARBA" id="ARBA00022475"/>
    </source>
</evidence>
<evidence type="ECO:0000256" key="9">
    <source>
        <dbReference type="ARBA" id="ARBA00023065"/>
    </source>
</evidence>
<dbReference type="InterPro" id="IPR003820">
    <property type="entry name" value="KdpC"/>
</dbReference>
<comment type="subunit">
    <text evidence="11">The system is composed of three essential subunits: KdpA, KdpB and KdpC.</text>
</comment>
<dbReference type="GO" id="GO:0005886">
    <property type="term" value="C:plasma membrane"/>
    <property type="evidence" value="ECO:0007669"/>
    <property type="project" value="UniProtKB-SubCell"/>
</dbReference>
<feature type="transmembrane region" description="Helical" evidence="11">
    <location>
        <begin position="6"/>
        <end position="27"/>
    </location>
</feature>
<keyword evidence="9 11" id="KW-0406">Ion transport</keyword>
<keyword evidence="13" id="KW-1185">Reference proteome</keyword>
<evidence type="ECO:0000313" key="13">
    <source>
        <dbReference type="Proteomes" id="UP000266292"/>
    </source>
</evidence>
<evidence type="ECO:0000256" key="4">
    <source>
        <dbReference type="ARBA" id="ARBA00022692"/>
    </source>
</evidence>
<comment type="function">
    <text evidence="11">Part of the high-affinity ATP-driven potassium transport (or Kdp) system, which catalyzes the hydrolysis of ATP coupled with the electrogenic transport of potassium into the cytoplasm. This subunit acts as a catalytic chaperone that increases the ATP-binding affinity of the ATP-hydrolyzing subunit KdpB by the formation of a transient KdpB/KdpC/ATP ternary complex.</text>
</comment>
<evidence type="ECO:0000256" key="7">
    <source>
        <dbReference type="ARBA" id="ARBA00022958"/>
    </source>
</evidence>
<proteinExistence type="inferred from homology"/>
<evidence type="ECO:0000313" key="12">
    <source>
        <dbReference type="EMBL" id="ARS37801.1"/>
    </source>
</evidence>
<evidence type="ECO:0000256" key="10">
    <source>
        <dbReference type="ARBA" id="ARBA00023136"/>
    </source>
</evidence>